<evidence type="ECO:0000313" key="2">
    <source>
        <dbReference type="EMBL" id="GIM46747.1"/>
    </source>
</evidence>
<dbReference type="AlphaFoldDB" id="A0AAV4LG22"/>
<accession>A0AAV4LG22</accession>
<feature type="domain" description="DUF6306" evidence="1">
    <location>
        <begin position="41"/>
        <end position="165"/>
    </location>
</feature>
<organism evidence="2 3">
    <name type="scientific">Collibacillus ludicampi</name>
    <dbReference type="NCBI Taxonomy" id="2771369"/>
    <lineage>
        <taxon>Bacteria</taxon>
        <taxon>Bacillati</taxon>
        <taxon>Bacillota</taxon>
        <taxon>Bacilli</taxon>
        <taxon>Bacillales</taxon>
        <taxon>Alicyclobacillaceae</taxon>
        <taxon>Collibacillus</taxon>
    </lineage>
</organism>
<keyword evidence="3" id="KW-1185">Reference proteome</keyword>
<dbReference type="EMBL" id="BOQE01000001">
    <property type="protein sequence ID" value="GIM46747.1"/>
    <property type="molecule type" value="Genomic_DNA"/>
</dbReference>
<dbReference type="RefSeq" id="WP_282199809.1">
    <property type="nucleotide sequence ID" value="NZ_BOQE01000001.1"/>
</dbReference>
<dbReference type="Proteomes" id="UP001057291">
    <property type="component" value="Unassembled WGS sequence"/>
</dbReference>
<proteinExistence type="predicted"/>
<comment type="caution">
    <text evidence="2">The sequence shown here is derived from an EMBL/GenBank/DDBJ whole genome shotgun (WGS) entry which is preliminary data.</text>
</comment>
<dbReference type="Pfam" id="PF19825">
    <property type="entry name" value="DUF6306"/>
    <property type="match status" value="1"/>
</dbReference>
<protein>
    <recommendedName>
        <fullName evidence="1">DUF6306 domain-containing protein</fullName>
    </recommendedName>
</protein>
<name>A0AAV4LG22_9BACL</name>
<sequence>MREAVGRCIRCTKEVYCSDGFLHGIVLDSSHILCFTCRENDELIHILNQLLEAEKAGVETLDYLLRIYPSTVYEERMKDIKKDEAWSCSGLIEAVRREGGTPSKKTGTFLEKVKAQPSFEDKISLLNKGQAWVARKINDALSFGMHEETRSFLLEMKQRHVKNIQAMSV</sequence>
<evidence type="ECO:0000313" key="3">
    <source>
        <dbReference type="Proteomes" id="UP001057291"/>
    </source>
</evidence>
<gene>
    <name evidence="2" type="ORF">DNHGIG_22960</name>
</gene>
<reference evidence="2" key="1">
    <citation type="journal article" date="2023" name="Int. J. Syst. Evol. Microbiol.">
        <title>Collibacillus ludicampi gen. nov., sp. nov., a new soil bacterium of the family Alicyclobacillaceae.</title>
        <authorList>
            <person name="Jojima T."/>
            <person name="Ioku Y."/>
            <person name="Fukuta Y."/>
            <person name="Shirasaka N."/>
            <person name="Matsumura Y."/>
            <person name="Mori M."/>
        </authorList>
    </citation>
    <scope>NUCLEOTIDE SEQUENCE</scope>
    <source>
        <strain evidence="2">TP075</strain>
    </source>
</reference>
<dbReference type="InterPro" id="IPR046273">
    <property type="entry name" value="DUF6306"/>
</dbReference>
<evidence type="ECO:0000259" key="1">
    <source>
        <dbReference type="Pfam" id="PF19825"/>
    </source>
</evidence>